<sequence length="133" mass="14654">MADESLFDRLGGFYGIAGAVDVLVDRLYSNASANANPAVDKFHTEGGHAGFKFLVTAWSIEETGGPKCYPGRDMRESHAHLNVSEQDFDTVRLEIAATLSYVGVPKQEHDEFMAIIDSYRDMVVDPDKRIAAE</sequence>
<keyword evidence="2" id="KW-0349">Heme</keyword>
<dbReference type="Proteomes" id="UP001597135">
    <property type="component" value="Unassembled WGS sequence"/>
</dbReference>
<dbReference type="InterPro" id="IPR001486">
    <property type="entry name" value="Hemoglobin_trunc"/>
</dbReference>
<evidence type="ECO:0000256" key="2">
    <source>
        <dbReference type="ARBA" id="ARBA00022617"/>
    </source>
</evidence>
<keyword evidence="6" id="KW-1185">Reference proteome</keyword>
<evidence type="ECO:0000256" key="1">
    <source>
        <dbReference type="ARBA" id="ARBA00022448"/>
    </source>
</evidence>
<dbReference type="SUPFAM" id="SSF46458">
    <property type="entry name" value="Globin-like"/>
    <property type="match status" value="1"/>
</dbReference>
<name>A0ABW3ZNA7_9RHOB</name>
<proteinExistence type="predicted"/>
<keyword evidence="1" id="KW-0813">Transport</keyword>
<keyword evidence="3" id="KW-0479">Metal-binding</keyword>
<protein>
    <submittedName>
        <fullName evidence="5">Group 1 truncated hemoglobin</fullName>
    </submittedName>
</protein>
<keyword evidence="4" id="KW-0408">Iron</keyword>
<dbReference type="InterPro" id="IPR009050">
    <property type="entry name" value="Globin-like_sf"/>
</dbReference>
<dbReference type="RefSeq" id="WP_386806205.1">
    <property type="nucleotide sequence ID" value="NZ_JBHTMU010000059.1"/>
</dbReference>
<accession>A0ABW3ZNA7</accession>
<comment type="caution">
    <text evidence="5">The sequence shown here is derived from an EMBL/GenBank/DDBJ whole genome shotgun (WGS) entry which is preliminary data.</text>
</comment>
<organism evidence="5 6">
    <name type="scientific">Litorisediminicola beolgyonensis</name>
    <dbReference type="NCBI Taxonomy" id="1173614"/>
    <lineage>
        <taxon>Bacteria</taxon>
        <taxon>Pseudomonadati</taxon>
        <taxon>Pseudomonadota</taxon>
        <taxon>Alphaproteobacteria</taxon>
        <taxon>Rhodobacterales</taxon>
        <taxon>Paracoccaceae</taxon>
        <taxon>Litorisediminicola</taxon>
    </lineage>
</organism>
<reference evidence="6" key="1">
    <citation type="journal article" date="2019" name="Int. J. Syst. Evol. Microbiol.">
        <title>The Global Catalogue of Microorganisms (GCM) 10K type strain sequencing project: providing services to taxonomists for standard genome sequencing and annotation.</title>
        <authorList>
            <consortium name="The Broad Institute Genomics Platform"/>
            <consortium name="The Broad Institute Genome Sequencing Center for Infectious Disease"/>
            <person name="Wu L."/>
            <person name="Ma J."/>
        </authorList>
    </citation>
    <scope>NUCLEOTIDE SEQUENCE [LARGE SCALE GENOMIC DNA]</scope>
    <source>
        <strain evidence="6">CCUG 62953</strain>
    </source>
</reference>
<dbReference type="EMBL" id="JBHTMU010000059">
    <property type="protein sequence ID" value="MFD1344626.1"/>
    <property type="molecule type" value="Genomic_DNA"/>
</dbReference>
<dbReference type="Gene3D" id="1.10.490.10">
    <property type="entry name" value="Globins"/>
    <property type="match status" value="1"/>
</dbReference>
<evidence type="ECO:0000313" key="6">
    <source>
        <dbReference type="Proteomes" id="UP001597135"/>
    </source>
</evidence>
<dbReference type="CDD" id="cd00454">
    <property type="entry name" value="TrHb1_N"/>
    <property type="match status" value="1"/>
</dbReference>
<evidence type="ECO:0000256" key="3">
    <source>
        <dbReference type="ARBA" id="ARBA00022723"/>
    </source>
</evidence>
<evidence type="ECO:0000313" key="5">
    <source>
        <dbReference type="EMBL" id="MFD1344626.1"/>
    </source>
</evidence>
<dbReference type="Pfam" id="PF01152">
    <property type="entry name" value="Bac_globin"/>
    <property type="match status" value="1"/>
</dbReference>
<dbReference type="InterPro" id="IPR012292">
    <property type="entry name" value="Globin/Proto"/>
</dbReference>
<evidence type="ECO:0000256" key="4">
    <source>
        <dbReference type="ARBA" id="ARBA00023004"/>
    </source>
</evidence>
<gene>
    <name evidence="5" type="ORF">ACFQ4E_19500</name>
</gene>